<dbReference type="EMBL" id="MWDQ01000024">
    <property type="protein sequence ID" value="OQB75076.1"/>
    <property type="molecule type" value="Genomic_DNA"/>
</dbReference>
<dbReference type="SUPFAM" id="SSF50939">
    <property type="entry name" value="Sialidases"/>
    <property type="match status" value="1"/>
</dbReference>
<dbReference type="Gene3D" id="2.120.10.10">
    <property type="match status" value="1"/>
</dbReference>
<protein>
    <recommendedName>
        <fullName evidence="2">Exo-alpha-sialidase</fullName>
    </recommendedName>
</protein>
<evidence type="ECO:0000313" key="1">
    <source>
        <dbReference type="EMBL" id="OQB75076.1"/>
    </source>
</evidence>
<dbReference type="InterPro" id="IPR036278">
    <property type="entry name" value="Sialidase_sf"/>
</dbReference>
<sequence>MYIKSIRRITNDACHNAFTGACFFNGSLYITYRQGAAHADPTGKIIVLRSDDEGKHFENVATFRQTSDSRDPHLYTDGRKLFVVGFEAGTQRKSFTSYTEDGRNWSQWTHLRGTDGFIMWRPQFYQGMYYCAAYGEFERNKNSVVAWFESNDGINWERRYDIHKGKEIPTECFLDFKNDGTAVMLMRCDDKNKKPYLCMSKPPYRKWEKTRLNIPLLGPCLWLVKGEIWISGRWFVNPDIAHIGVFRIENKKPVLRLVLPSGPDFDCSYMAVAKDPENPVRFWFSYYSGHTASDDPEINQFSHPDIYLVEAIFGSDKTGFIIDWQVSDVQKISLDQIKIPVPDNIKWKKISAYTEKDIKKGIATLSTLGFVDAGNIIKGKDGVIFFKTQIDLGPSETIRMYLGYDGPVVVWFNNKKVFSGPGTNPAIADQTSVVVKPEHGTNTITIALETNNGKAEGIFCRIVKEEKTL</sequence>
<dbReference type="Proteomes" id="UP000485562">
    <property type="component" value="Unassembled WGS sequence"/>
</dbReference>
<organism evidence="1">
    <name type="scientific">candidate division TA06 bacterium ADurb.Bin131</name>
    <dbReference type="NCBI Taxonomy" id="1852827"/>
    <lineage>
        <taxon>Bacteria</taxon>
        <taxon>Bacteria division TA06</taxon>
    </lineage>
</organism>
<proteinExistence type="predicted"/>
<accession>A0A1V6CDY6</accession>
<reference evidence="1" key="1">
    <citation type="submission" date="2017-02" db="EMBL/GenBank/DDBJ databases">
        <title>Delving into the versatile metabolic prowess of the omnipresent phylum Bacteroidetes.</title>
        <authorList>
            <person name="Nobu M.K."/>
            <person name="Mei R."/>
            <person name="Narihiro T."/>
            <person name="Kuroda K."/>
            <person name="Liu W.-T."/>
        </authorList>
    </citation>
    <scope>NUCLEOTIDE SEQUENCE</scope>
    <source>
        <strain evidence="1">ADurb.Bin131</strain>
    </source>
</reference>
<comment type="caution">
    <text evidence="1">The sequence shown here is derived from an EMBL/GenBank/DDBJ whole genome shotgun (WGS) entry which is preliminary data.</text>
</comment>
<evidence type="ECO:0008006" key="2">
    <source>
        <dbReference type="Google" id="ProtNLM"/>
    </source>
</evidence>
<name>A0A1V6CDY6_UNCT6</name>
<dbReference type="AlphaFoldDB" id="A0A1V6CDY6"/>
<dbReference type="CDD" id="cd15482">
    <property type="entry name" value="Sialidase_non-viral"/>
    <property type="match status" value="1"/>
</dbReference>
<gene>
    <name evidence="1" type="ORF">BWX89_00199</name>
</gene>